<dbReference type="EC" id="6.2.1.3" evidence="13"/>
<dbReference type="Gene3D" id="3.40.50.12780">
    <property type="entry name" value="N-terminal domain of ligase-like"/>
    <property type="match status" value="1"/>
</dbReference>
<comment type="catalytic activity">
    <reaction evidence="9">
        <text>15-hydroxy-(5Z,8Z,11Z,13E)-eicosatetraenoate + ATP + CoA = 15-hydroxy-(5Z,8Z,11Z,13E)-eicosatetraenoyl-CoA + AMP + diphosphate</text>
        <dbReference type="Rhea" id="RHEA:52116"/>
        <dbReference type="ChEBI" id="CHEBI:30616"/>
        <dbReference type="ChEBI" id="CHEBI:33019"/>
        <dbReference type="ChEBI" id="CHEBI:57287"/>
        <dbReference type="ChEBI" id="CHEBI:78832"/>
        <dbReference type="ChEBI" id="CHEBI:136409"/>
        <dbReference type="ChEBI" id="CHEBI:456215"/>
    </reaction>
    <physiologicalReaction direction="left-to-right" evidence="9">
        <dbReference type="Rhea" id="RHEA:52117"/>
    </physiologicalReaction>
</comment>
<comment type="function">
    <text evidence="13">Catalyzes the conversion of long-chain fatty acids to their active form acyl-CoAs for both synthesis of cellular lipids, and degradation via beta-oxidation.</text>
</comment>
<evidence type="ECO:0000256" key="7">
    <source>
        <dbReference type="ARBA" id="ARBA00024484"/>
    </source>
</evidence>
<dbReference type="Pfam" id="PF00501">
    <property type="entry name" value="AMP-binding"/>
    <property type="match status" value="1"/>
</dbReference>
<protein>
    <recommendedName>
        <fullName evidence="13">Long-chain-fatty-acid--CoA ligase</fullName>
        <ecNumber evidence="13">6.2.1.3</ecNumber>
    </recommendedName>
</protein>
<feature type="domain" description="AMP-dependent synthetase/ligase" evidence="14">
    <location>
        <begin position="95"/>
        <end position="503"/>
    </location>
</feature>
<gene>
    <name evidence="15" type="ORF">ACJMK2_033974</name>
</gene>
<evidence type="ECO:0000313" key="15">
    <source>
        <dbReference type="EMBL" id="KAL3876094.1"/>
    </source>
</evidence>
<evidence type="ECO:0000256" key="12">
    <source>
        <dbReference type="ARBA" id="ARBA00049139"/>
    </source>
</evidence>
<dbReference type="GO" id="GO:0005524">
    <property type="term" value="F:ATP binding"/>
    <property type="evidence" value="ECO:0007669"/>
    <property type="project" value="UniProtKB-KW"/>
</dbReference>
<dbReference type="InterPro" id="IPR042099">
    <property type="entry name" value="ANL_N_sf"/>
</dbReference>
<dbReference type="EMBL" id="JBJQND010000005">
    <property type="protein sequence ID" value="KAL3876094.1"/>
    <property type="molecule type" value="Genomic_DNA"/>
</dbReference>
<evidence type="ECO:0000256" key="3">
    <source>
        <dbReference type="ARBA" id="ARBA00022741"/>
    </source>
</evidence>
<accession>A0ABD3WQ44</accession>
<comment type="catalytic activity">
    <reaction evidence="10">
        <text>(5Z,8Z,11Z,14Z)-eicosatetraenoate + ATP + CoA = (5Z,8Z,11Z,14Z)-eicosatetraenoyl-CoA + AMP + diphosphate</text>
        <dbReference type="Rhea" id="RHEA:19713"/>
        <dbReference type="ChEBI" id="CHEBI:30616"/>
        <dbReference type="ChEBI" id="CHEBI:32395"/>
        <dbReference type="ChEBI" id="CHEBI:33019"/>
        <dbReference type="ChEBI" id="CHEBI:57287"/>
        <dbReference type="ChEBI" id="CHEBI:57368"/>
        <dbReference type="ChEBI" id="CHEBI:456215"/>
        <dbReference type="EC" id="6.2.1.15"/>
    </reaction>
    <physiologicalReaction direction="left-to-right" evidence="10">
        <dbReference type="Rhea" id="RHEA:19714"/>
    </physiologicalReaction>
</comment>
<keyword evidence="5 13" id="KW-0067">ATP-binding</keyword>
<dbReference type="CDD" id="cd05927">
    <property type="entry name" value="LC-FACS_euk"/>
    <property type="match status" value="1"/>
</dbReference>
<dbReference type="PANTHER" id="PTHR43272:SF107">
    <property type="entry name" value="LONG-CHAIN-FATTY-ACID--COA LIGASE 5"/>
    <property type="match status" value="1"/>
</dbReference>
<comment type="similarity">
    <text evidence="1 13">Belongs to the ATP-dependent AMP-binding enzyme family.</text>
</comment>
<keyword evidence="3 13" id="KW-0547">Nucleotide-binding</keyword>
<evidence type="ECO:0000256" key="11">
    <source>
        <dbReference type="ARBA" id="ARBA00024565"/>
    </source>
</evidence>
<keyword evidence="16" id="KW-1185">Reference proteome</keyword>
<sequence length="681" mass="75288">MEDYIKLVGAGAVTLGALTTATAYYYFFKNGTPPIRLASDLKNQSKLLQGKDCARISRLCKDGKLLVYLDEEVRTLHEAFKHGARMSKNGPCLGWKPSPSEPYKWITYDEVLVKVAYIGAALIKHGQTTGARIGIYSQNRPEYCIVEQACYMYSMTIVPLYDTLGAESCSFILNQAEINLVICDKNTKVSNLLGRMKETPNVKKIVVMEEVSGENKNKAQELKVEIIQYKDLEKLGSENPQEPNLAKPDDIAVVCYTSGTTGLPKGAMLTHLNILSPVLSVCQLFSAAGYNVTNEDCLISYLPLAHSYERLCEVTTYINGARIGFFQGDVKTLMDDIKELQPTVFPSVPRLLNRVYDKVVAGSSASALKAKLFEMAMSSKAGELKKCIIRKNSLWDKLVFKKLQESLGGKVRLITTGSAPLSPKVLHFLRCCVGCPVLEGYGQTECGAICSLTIPGDSESGTVGPPLSCNLLKVADVPDMNYFAKENKGEVCVKGANVFKGYLNDPEKTREALDDEGWLHTGDIGEWLPNGALKIIDRKKHIFKLAQGEYIAPEKIENTYVRSPLVAQFYVHGDSLKSCLVGVAIPDYDVLPNFVQEKFSIKGTPEELAANKDVKKAILESITDIGKKAGLTSLEQVKDIYVHHELFSVENGLLTPTFKAKRNEIKQFFAKQIEVMYSKLD</sequence>
<keyword evidence="13" id="KW-0443">Lipid metabolism</keyword>
<evidence type="ECO:0000256" key="9">
    <source>
        <dbReference type="ARBA" id="ARBA00024532"/>
    </source>
</evidence>
<proteinExistence type="inferred from homology"/>
<comment type="catalytic activity">
    <reaction evidence="6">
        <text>5-hydroxy-(6E,8Z,11Z,14Z)-eicosatetraenoate + ATP + CoA = 5-hydroxy-(6E,8Z,11Z,14Z)-eicosatetraenoyl-CoA + AMP + diphosphate</text>
        <dbReference type="Rhea" id="RHEA:52108"/>
        <dbReference type="ChEBI" id="CHEBI:30616"/>
        <dbReference type="ChEBI" id="CHEBI:33019"/>
        <dbReference type="ChEBI" id="CHEBI:57287"/>
        <dbReference type="ChEBI" id="CHEBI:65341"/>
        <dbReference type="ChEBI" id="CHEBI:136407"/>
        <dbReference type="ChEBI" id="CHEBI:456215"/>
    </reaction>
    <physiologicalReaction direction="left-to-right" evidence="6">
        <dbReference type="Rhea" id="RHEA:52109"/>
    </physiologicalReaction>
</comment>
<evidence type="ECO:0000256" key="13">
    <source>
        <dbReference type="RuleBase" id="RU369030"/>
    </source>
</evidence>
<evidence type="ECO:0000256" key="6">
    <source>
        <dbReference type="ARBA" id="ARBA00024469"/>
    </source>
</evidence>
<dbReference type="InterPro" id="IPR045311">
    <property type="entry name" value="LC-FACS_euk"/>
</dbReference>
<comment type="catalytic activity">
    <reaction evidence="11">
        <text>(E)-hexadec-2-enoate + ATP + CoA = (2E)-hexadecenoyl-CoA + AMP + diphosphate</text>
        <dbReference type="Rhea" id="RHEA:36139"/>
        <dbReference type="ChEBI" id="CHEBI:30616"/>
        <dbReference type="ChEBI" id="CHEBI:33019"/>
        <dbReference type="ChEBI" id="CHEBI:57287"/>
        <dbReference type="ChEBI" id="CHEBI:61526"/>
        <dbReference type="ChEBI" id="CHEBI:72745"/>
        <dbReference type="ChEBI" id="CHEBI:456215"/>
    </reaction>
    <physiologicalReaction direction="left-to-right" evidence="11">
        <dbReference type="Rhea" id="RHEA:36140"/>
    </physiologicalReaction>
</comment>
<dbReference type="InterPro" id="IPR000873">
    <property type="entry name" value="AMP-dep_synth/lig_dom"/>
</dbReference>
<reference evidence="15 16" key="1">
    <citation type="submission" date="2024-11" db="EMBL/GenBank/DDBJ databases">
        <title>Chromosome-level genome assembly of the freshwater bivalve Anodonta woodiana.</title>
        <authorList>
            <person name="Chen X."/>
        </authorList>
    </citation>
    <scope>NUCLEOTIDE SEQUENCE [LARGE SCALE GENOMIC DNA]</scope>
    <source>
        <strain evidence="15">MN2024</strain>
        <tissue evidence="15">Gills</tissue>
    </source>
</reference>
<evidence type="ECO:0000256" key="5">
    <source>
        <dbReference type="ARBA" id="ARBA00022840"/>
    </source>
</evidence>
<evidence type="ECO:0000256" key="2">
    <source>
        <dbReference type="ARBA" id="ARBA00022598"/>
    </source>
</evidence>
<name>A0ABD3WQ44_SINWO</name>
<dbReference type="SUPFAM" id="SSF56801">
    <property type="entry name" value="Acetyl-CoA synthetase-like"/>
    <property type="match status" value="1"/>
</dbReference>
<evidence type="ECO:0000259" key="14">
    <source>
        <dbReference type="Pfam" id="PF00501"/>
    </source>
</evidence>
<evidence type="ECO:0000313" key="16">
    <source>
        <dbReference type="Proteomes" id="UP001634394"/>
    </source>
</evidence>
<comment type="catalytic activity">
    <reaction evidence="7">
        <text>a long-chain fatty acid + ATP + CoA = a long-chain fatty acyl-CoA + AMP + diphosphate</text>
        <dbReference type="Rhea" id="RHEA:15421"/>
        <dbReference type="ChEBI" id="CHEBI:30616"/>
        <dbReference type="ChEBI" id="CHEBI:33019"/>
        <dbReference type="ChEBI" id="CHEBI:57287"/>
        <dbReference type="ChEBI" id="CHEBI:57560"/>
        <dbReference type="ChEBI" id="CHEBI:83139"/>
        <dbReference type="ChEBI" id="CHEBI:456215"/>
        <dbReference type="EC" id="6.2.1.3"/>
    </reaction>
    <physiologicalReaction direction="left-to-right" evidence="7">
        <dbReference type="Rhea" id="RHEA:15422"/>
    </physiologicalReaction>
</comment>
<evidence type="ECO:0000256" key="8">
    <source>
        <dbReference type="ARBA" id="ARBA00024495"/>
    </source>
</evidence>
<dbReference type="InterPro" id="IPR020845">
    <property type="entry name" value="AMP-binding_CS"/>
</dbReference>
<dbReference type="EMBL" id="JBJQND010000005">
    <property type="protein sequence ID" value="KAL3876096.1"/>
    <property type="molecule type" value="Genomic_DNA"/>
</dbReference>
<evidence type="ECO:0000256" key="10">
    <source>
        <dbReference type="ARBA" id="ARBA00024548"/>
    </source>
</evidence>
<comment type="caution">
    <text evidence="15">The sequence shown here is derived from an EMBL/GenBank/DDBJ whole genome shotgun (WGS) entry which is preliminary data.</text>
</comment>
<evidence type="ECO:0000256" key="1">
    <source>
        <dbReference type="ARBA" id="ARBA00006432"/>
    </source>
</evidence>
<dbReference type="PROSITE" id="PS00455">
    <property type="entry name" value="AMP_BINDING"/>
    <property type="match status" value="1"/>
</dbReference>
<dbReference type="Proteomes" id="UP001634394">
    <property type="component" value="Unassembled WGS sequence"/>
</dbReference>
<dbReference type="AlphaFoldDB" id="A0ABD3WQ44"/>
<comment type="catalytic activity">
    <reaction evidence="8">
        <text>12-hydroxy-(5Z,8Z,10E,14Z)-eicosatetraenoate + ATP + CoA = 12-hydroxy-(5Z,8Z,10E,14Z)-eicosatetraenoyl-CoA + AMP + diphosphate</text>
        <dbReference type="Rhea" id="RHEA:52112"/>
        <dbReference type="ChEBI" id="CHEBI:30616"/>
        <dbReference type="ChEBI" id="CHEBI:33019"/>
        <dbReference type="ChEBI" id="CHEBI:57287"/>
        <dbReference type="ChEBI" id="CHEBI:90718"/>
        <dbReference type="ChEBI" id="CHEBI:136408"/>
        <dbReference type="ChEBI" id="CHEBI:456215"/>
    </reaction>
    <physiologicalReaction direction="left-to-right" evidence="8">
        <dbReference type="Rhea" id="RHEA:52113"/>
    </physiologicalReaction>
</comment>
<organism evidence="15 16">
    <name type="scientific">Sinanodonta woodiana</name>
    <name type="common">Chinese pond mussel</name>
    <name type="synonym">Anodonta woodiana</name>
    <dbReference type="NCBI Taxonomy" id="1069815"/>
    <lineage>
        <taxon>Eukaryota</taxon>
        <taxon>Metazoa</taxon>
        <taxon>Spiralia</taxon>
        <taxon>Lophotrochozoa</taxon>
        <taxon>Mollusca</taxon>
        <taxon>Bivalvia</taxon>
        <taxon>Autobranchia</taxon>
        <taxon>Heteroconchia</taxon>
        <taxon>Palaeoheterodonta</taxon>
        <taxon>Unionida</taxon>
        <taxon>Unionoidea</taxon>
        <taxon>Unionidae</taxon>
        <taxon>Unioninae</taxon>
        <taxon>Sinanodonta</taxon>
    </lineage>
</organism>
<evidence type="ECO:0000256" key="4">
    <source>
        <dbReference type="ARBA" id="ARBA00022832"/>
    </source>
</evidence>
<dbReference type="PANTHER" id="PTHR43272">
    <property type="entry name" value="LONG-CHAIN-FATTY-ACID--COA LIGASE"/>
    <property type="match status" value="1"/>
</dbReference>
<dbReference type="GO" id="GO:0047676">
    <property type="term" value="F:arachidonate-CoA ligase activity"/>
    <property type="evidence" value="ECO:0007669"/>
    <property type="project" value="UniProtKB-EC"/>
</dbReference>
<comment type="catalytic activity">
    <reaction evidence="12">
        <text>hexadecanoate + ATP + CoA = hexadecanoyl-CoA + AMP + diphosphate</text>
        <dbReference type="Rhea" id="RHEA:30751"/>
        <dbReference type="ChEBI" id="CHEBI:7896"/>
        <dbReference type="ChEBI" id="CHEBI:30616"/>
        <dbReference type="ChEBI" id="CHEBI:33019"/>
        <dbReference type="ChEBI" id="CHEBI:57287"/>
        <dbReference type="ChEBI" id="CHEBI:57379"/>
        <dbReference type="ChEBI" id="CHEBI:456215"/>
    </reaction>
    <physiologicalReaction direction="left-to-right" evidence="12">
        <dbReference type="Rhea" id="RHEA:30752"/>
    </physiologicalReaction>
</comment>
<keyword evidence="4 13" id="KW-0276">Fatty acid metabolism</keyword>
<keyword evidence="2 13" id="KW-0436">Ligase</keyword>